<comment type="cofactor">
    <cofactor evidence="1">
        <name>pyridoxal 5'-phosphate</name>
        <dbReference type="ChEBI" id="CHEBI:597326"/>
    </cofactor>
</comment>
<dbReference type="InterPro" id="IPR015424">
    <property type="entry name" value="PyrdxlP-dep_Trfase"/>
</dbReference>
<sequence length="410" mass="43332">MRTLHPVYIDRGENAVVWDCDGKRYLDFVGGIGVLTLGHRHPAVMAKVAAQLDRFTHSCFNALPHEPYIAVTDWLADHCPIEGPATSMLTNSGAEAMENALKLARAFTGRSGVIAFDGGFHGRTLATLALTGKVAPYKVGLGVLPGNVHHVPYPCREADISDADALAAIARIFKVVAEPQSIAAVVIEPVQGEGGFRTCSTAFLQSLRHLCDQHGMILIADEIQSGFARTGKLFAIEHAGVCPDIVVMGKGIGGGFPLAALTGAQDVMSAMAPGGLGGTYSGNPVACAAATGVFVALENENILSRANQLGQRYVDHVEKLRLLPGGHVIGAVRGIGAMRAFELVNDDGAPSPKRLQTLLQLARQNGLLLMPSGEYANVVRLLAPLTIPFDQVDEAFEIIGRLLPALADVQ</sequence>
<proteinExistence type="inferred from homology"/>
<dbReference type="InterPro" id="IPR015421">
    <property type="entry name" value="PyrdxlP-dep_Trfase_major"/>
</dbReference>
<dbReference type="AlphaFoldDB" id="A0A1Y2L729"/>
<gene>
    <name evidence="7" type="ORF">TMES_01930</name>
</gene>
<accession>A0A1Y2L729</accession>
<dbReference type="Gene3D" id="3.40.640.10">
    <property type="entry name" value="Type I PLP-dependent aspartate aminotransferase-like (Major domain)"/>
    <property type="match status" value="1"/>
</dbReference>
<evidence type="ECO:0000256" key="6">
    <source>
        <dbReference type="RuleBase" id="RU003560"/>
    </source>
</evidence>
<comment type="caution">
    <text evidence="7">The sequence shown here is derived from an EMBL/GenBank/DDBJ whole genome shotgun (WGS) entry which is preliminary data.</text>
</comment>
<dbReference type="GO" id="GO:0030170">
    <property type="term" value="F:pyridoxal phosphate binding"/>
    <property type="evidence" value="ECO:0007669"/>
    <property type="project" value="InterPro"/>
</dbReference>
<dbReference type="STRING" id="1293891.TMES_01930"/>
<name>A0A1Y2L729_9PROT</name>
<dbReference type="InterPro" id="IPR050103">
    <property type="entry name" value="Class-III_PLP-dep_AT"/>
</dbReference>
<dbReference type="PROSITE" id="PS00600">
    <property type="entry name" value="AA_TRANSFER_CLASS_3"/>
    <property type="match status" value="1"/>
</dbReference>
<evidence type="ECO:0000256" key="4">
    <source>
        <dbReference type="ARBA" id="ARBA00022679"/>
    </source>
</evidence>
<reference evidence="7 8" key="1">
    <citation type="submission" date="2014-03" db="EMBL/GenBank/DDBJ databases">
        <title>The draft genome sequence of Thalassospira mesophila JCM 18969.</title>
        <authorList>
            <person name="Lai Q."/>
            <person name="Shao Z."/>
        </authorList>
    </citation>
    <scope>NUCLEOTIDE SEQUENCE [LARGE SCALE GENOMIC DNA]</scope>
    <source>
        <strain evidence="7 8">JCM 18969</strain>
    </source>
</reference>
<evidence type="ECO:0000313" key="7">
    <source>
        <dbReference type="EMBL" id="OSQ40958.1"/>
    </source>
</evidence>
<dbReference type="PIRSF" id="PIRSF000521">
    <property type="entry name" value="Transaminase_4ab_Lys_Orn"/>
    <property type="match status" value="1"/>
</dbReference>
<dbReference type="EMBL" id="JFKA01000001">
    <property type="protein sequence ID" value="OSQ40958.1"/>
    <property type="molecule type" value="Genomic_DNA"/>
</dbReference>
<keyword evidence="5 6" id="KW-0663">Pyridoxal phosphate</keyword>
<evidence type="ECO:0000256" key="5">
    <source>
        <dbReference type="ARBA" id="ARBA00022898"/>
    </source>
</evidence>
<keyword evidence="8" id="KW-1185">Reference proteome</keyword>
<comment type="similarity">
    <text evidence="2 6">Belongs to the class-III pyridoxal-phosphate-dependent aminotransferase family.</text>
</comment>
<evidence type="ECO:0000313" key="8">
    <source>
        <dbReference type="Proteomes" id="UP000193391"/>
    </source>
</evidence>
<organism evidence="7 8">
    <name type="scientific">Thalassospira mesophila</name>
    <dbReference type="NCBI Taxonomy" id="1293891"/>
    <lineage>
        <taxon>Bacteria</taxon>
        <taxon>Pseudomonadati</taxon>
        <taxon>Pseudomonadota</taxon>
        <taxon>Alphaproteobacteria</taxon>
        <taxon>Rhodospirillales</taxon>
        <taxon>Thalassospiraceae</taxon>
        <taxon>Thalassospira</taxon>
    </lineage>
</organism>
<dbReference type="GO" id="GO:0042802">
    <property type="term" value="F:identical protein binding"/>
    <property type="evidence" value="ECO:0007669"/>
    <property type="project" value="TreeGrafter"/>
</dbReference>
<evidence type="ECO:0000256" key="1">
    <source>
        <dbReference type="ARBA" id="ARBA00001933"/>
    </source>
</evidence>
<evidence type="ECO:0000256" key="2">
    <source>
        <dbReference type="ARBA" id="ARBA00008954"/>
    </source>
</evidence>
<protein>
    <submittedName>
        <fullName evidence="7">4-aminobutyrate aminotransferase</fullName>
    </submittedName>
</protein>
<evidence type="ECO:0000256" key="3">
    <source>
        <dbReference type="ARBA" id="ARBA00022576"/>
    </source>
</evidence>
<dbReference type="PANTHER" id="PTHR11986">
    <property type="entry name" value="AMINOTRANSFERASE CLASS III"/>
    <property type="match status" value="1"/>
</dbReference>
<dbReference type="InterPro" id="IPR049704">
    <property type="entry name" value="Aminotrans_3_PPA_site"/>
</dbReference>
<dbReference type="Pfam" id="PF00202">
    <property type="entry name" value="Aminotran_3"/>
    <property type="match status" value="1"/>
</dbReference>
<dbReference type="InterPro" id="IPR015422">
    <property type="entry name" value="PyrdxlP-dep_Trfase_small"/>
</dbReference>
<dbReference type="SUPFAM" id="SSF53383">
    <property type="entry name" value="PLP-dependent transferases"/>
    <property type="match status" value="1"/>
</dbReference>
<keyword evidence="4 7" id="KW-0808">Transferase</keyword>
<dbReference type="CDD" id="cd00610">
    <property type="entry name" value="OAT_like"/>
    <property type="match status" value="1"/>
</dbReference>
<keyword evidence="3 7" id="KW-0032">Aminotransferase</keyword>
<dbReference type="FunFam" id="3.40.640.10:FF:000013">
    <property type="entry name" value="4-aminobutyrate aminotransferase"/>
    <property type="match status" value="1"/>
</dbReference>
<dbReference type="InterPro" id="IPR005814">
    <property type="entry name" value="Aminotrans_3"/>
</dbReference>
<dbReference type="Gene3D" id="3.90.1150.10">
    <property type="entry name" value="Aspartate Aminotransferase, domain 1"/>
    <property type="match status" value="1"/>
</dbReference>
<dbReference type="Proteomes" id="UP000193391">
    <property type="component" value="Unassembled WGS sequence"/>
</dbReference>
<dbReference type="GO" id="GO:0008483">
    <property type="term" value="F:transaminase activity"/>
    <property type="evidence" value="ECO:0007669"/>
    <property type="project" value="UniProtKB-KW"/>
</dbReference>